<dbReference type="Proteomes" id="UP000184231">
    <property type="component" value="Unassembled WGS sequence"/>
</dbReference>
<keyword evidence="4" id="KW-1185">Reference proteome</keyword>
<name>A0A1M6MZW4_9FLAO</name>
<proteinExistence type="predicted"/>
<dbReference type="SMART" id="SM00448">
    <property type="entry name" value="REC"/>
    <property type="match status" value="1"/>
</dbReference>
<dbReference type="OrthoDB" id="673128at2"/>
<dbReference type="InterPro" id="IPR001789">
    <property type="entry name" value="Sig_transdc_resp-reg_receiver"/>
</dbReference>
<dbReference type="SUPFAM" id="SSF52172">
    <property type="entry name" value="CheY-like"/>
    <property type="match status" value="1"/>
</dbReference>
<gene>
    <name evidence="3" type="ORF">SAMN04487911_15112</name>
</gene>
<dbReference type="GO" id="GO:0000160">
    <property type="term" value="P:phosphorelay signal transduction system"/>
    <property type="evidence" value="ECO:0007669"/>
    <property type="project" value="InterPro"/>
</dbReference>
<sequence>MEITKTACIIDDDPIFVFGTKILLKNNGFGTDIMVCKNGKEALDLFSDILSSVKELPELILLDLNMPVMDGWEFLEEFDKISNQKKSCIYVLSSSIDKRDMERAMAYPSVRNFITKPLSSIKLRELILEMETPGHQ</sequence>
<feature type="modified residue" description="4-aspartylphosphate" evidence="1">
    <location>
        <position position="63"/>
    </location>
</feature>
<dbReference type="STRING" id="558155.SAMN04487911_15112"/>
<dbReference type="Pfam" id="PF00072">
    <property type="entry name" value="Response_reg"/>
    <property type="match status" value="1"/>
</dbReference>
<accession>A0A1M6MZW4</accession>
<protein>
    <submittedName>
        <fullName evidence="3">Response regulator receiver domain-containing protein</fullName>
    </submittedName>
</protein>
<keyword evidence="1" id="KW-0597">Phosphoprotein</keyword>
<organism evidence="3 4">
    <name type="scientific">Arenibacter nanhaiticus</name>
    <dbReference type="NCBI Taxonomy" id="558155"/>
    <lineage>
        <taxon>Bacteria</taxon>
        <taxon>Pseudomonadati</taxon>
        <taxon>Bacteroidota</taxon>
        <taxon>Flavobacteriia</taxon>
        <taxon>Flavobacteriales</taxon>
        <taxon>Flavobacteriaceae</taxon>
        <taxon>Arenibacter</taxon>
    </lineage>
</organism>
<dbReference type="PANTHER" id="PTHR43228:SF1">
    <property type="entry name" value="TWO-COMPONENT RESPONSE REGULATOR ARR22"/>
    <property type="match status" value="1"/>
</dbReference>
<dbReference type="InterPro" id="IPR011006">
    <property type="entry name" value="CheY-like_superfamily"/>
</dbReference>
<evidence type="ECO:0000313" key="3">
    <source>
        <dbReference type="EMBL" id="SHJ88883.1"/>
    </source>
</evidence>
<dbReference type="EMBL" id="FQYX01000051">
    <property type="protein sequence ID" value="SHJ88883.1"/>
    <property type="molecule type" value="Genomic_DNA"/>
</dbReference>
<evidence type="ECO:0000256" key="1">
    <source>
        <dbReference type="PROSITE-ProRule" id="PRU00169"/>
    </source>
</evidence>
<reference evidence="3 4" key="1">
    <citation type="submission" date="2016-11" db="EMBL/GenBank/DDBJ databases">
        <authorList>
            <person name="Jaros S."/>
            <person name="Januszkiewicz K."/>
            <person name="Wedrychowicz H."/>
        </authorList>
    </citation>
    <scope>NUCLEOTIDE SEQUENCE [LARGE SCALE GENOMIC DNA]</scope>
    <source>
        <strain evidence="3 4">CGMCC 1.8863</strain>
    </source>
</reference>
<evidence type="ECO:0000259" key="2">
    <source>
        <dbReference type="PROSITE" id="PS50110"/>
    </source>
</evidence>
<dbReference type="RefSeq" id="WP_072766006.1">
    <property type="nucleotide sequence ID" value="NZ_FQYX01000051.1"/>
</dbReference>
<dbReference type="Gene3D" id="3.40.50.2300">
    <property type="match status" value="1"/>
</dbReference>
<evidence type="ECO:0000313" key="4">
    <source>
        <dbReference type="Proteomes" id="UP000184231"/>
    </source>
</evidence>
<dbReference type="AlphaFoldDB" id="A0A1M6MZW4"/>
<dbReference type="PROSITE" id="PS50110">
    <property type="entry name" value="RESPONSE_REGULATORY"/>
    <property type="match status" value="1"/>
</dbReference>
<feature type="domain" description="Response regulatory" evidence="2">
    <location>
        <begin position="6"/>
        <end position="131"/>
    </location>
</feature>
<dbReference type="PANTHER" id="PTHR43228">
    <property type="entry name" value="TWO-COMPONENT RESPONSE REGULATOR"/>
    <property type="match status" value="1"/>
</dbReference>
<dbReference type="InterPro" id="IPR052048">
    <property type="entry name" value="ST_Response_Regulator"/>
</dbReference>